<dbReference type="EMBL" id="JAJFAZ020000010">
    <property type="protein sequence ID" value="KAI5311437.1"/>
    <property type="molecule type" value="Genomic_DNA"/>
</dbReference>
<dbReference type="Proteomes" id="UP001054821">
    <property type="component" value="Mitochondrion MT"/>
</dbReference>
<name>A0AAD4YHH6_PRUDU</name>
<sequence length="191" mass="21315">MKEDRTIAFLSNGKRASPRKCPLKLGLKIFLADTCRIALEKTLFGPASKILGMEIQRDRKSGTLALSQRRIDKTSQSREDGLGLDLLRKLMKRVYQSGKDRSNRQKARLTTIKAGKRHSHTSYHKLDAYSPFSSPSAVLRVFSLPTSRHRLAGSCRYQQQEKTTKWKQQLTMALGPDNALGVGEIGATGNA</sequence>
<comment type="caution">
    <text evidence="1">The sequence shown here is derived from an EMBL/GenBank/DDBJ whole genome shotgun (WGS) entry which is preliminary data.</text>
</comment>
<evidence type="ECO:0000313" key="1">
    <source>
        <dbReference type="EMBL" id="KAI5311437.1"/>
    </source>
</evidence>
<evidence type="ECO:0000313" key="2">
    <source>
        <dbReference type="Proteomes" id="UP001054821"/>
    </source>
</evidence>
<reference evidence="1 2" key="1">
    <citation type="journal article" date="2022" name="G3 (Bethesda)">
        <title>Whole-genome sequence and methylome profiling of the almond [Prunus dulcis (Mill.) D.A. Webb] cultivar 'Nonpareil'.</title>
        <authorList>
            <person name="D'Amico-Willman K.M."/>
            <person name="Ouma W.Z."/>
            <person name="Meulia T."/>
            <person name="Sideli G.M."/>
            <person name="Gradziel T.M."/>
            <person name="Fresnedo-Ramirez J."/>
        </authorList>
    </citation>
    <scope>NUCLEOTIDE SEQUENCE [LARGE SCALE GENOMIC DNA]</scope>
    <source>
        <strain evidence="1">Clone GOH B32 T37-40</strain>
    </source>
</reference>
<organism evidence="1 2">
    <name type="scientific">Prunus dulcis</name>
    <name type="common">Almond</name>
    <name type="synonym">Amygdalus dulcis</name>
    <dbReference type="NCBI Taxonomy" id="3755"/>
    <lineage>
        <taxon>Eukaryota</taxon>
        <taxon>Viridiplantae</taxon>
        <taxon>Streptophyta</taxon>
        <taxon>Embryophyta</taxon>
        <taxon>Tracheophyta</taxon>
        <taxon>Spermatophyta</taxon>
        <taxon>Magnoliopsida</taxon>
        <taxon>eudicotyledons</taxon>
        <taxon>Gunneridae</taxon>
        <taxon>Pentapetalae</taxon>
        <taxon>rosids</taxon>
        <taxon>fabids</taxon>
        <taxon>Rosales</taxon>
        <taxon>Rosaceae</taxon>
        <taxon>Amygdaloideae</taxon>
        <taxon>Amygdaleae</taxon>
        <taxon>Prunus</taxon>
    </lineage>
</organism>
<geneLocation type="mitochondrion" evidence="1"/>
<keyword evidence="2" id="KW-1185">Reference proteome</keyword>
<protein>
    <submittedName>
        <fullName evidence="1">Uncharacterized protein</fullName>
    </submittedName>
</protein>
<dbReference type="AlphaFoldDB" id="A0AAD4YHH6"/>
<gene>
    <name evidence="1" type="ORF">L3X38_000163</name>
</gene>
<keyword evidence="1" id="KW-0496">Mitochondrion</keyword>
<accession>A0AAD4YHH6</accession>
<proteinExistence type="predicted"/>